<dbReference type="AlphaFoldDB" id="R4YMP2"/>
<dbReference type="KEGG" id="oai:OLEAN_C20800"/>
<dbReference type="EMBL" id="FO203512">
    <property type="protein sequence ID" value="CCK76256.1"/>
    <property type="molecule type" value="Genomic_DNA"/>
</dbReference>
<dbReference type="OrthoDB" id="197869at2"/>
<dbReference type="HOGENOM" id="CLU_036480_0_1_6"/>
<accession>R4YMP2</accession>
<feature type="signal peptide" evidence="1">
    <location>
        <begin position="1"/>
        <end position="22"/>
    </location>
</feature>
<keyword evidence="1" id="KW-0732">Signal</keyword>
<sequence>MRTRKYWAPSLLAMAIASPAMASDLNVNGFMSVGASMLDKDNGTEVAGADNQGGFKQDTILGLQVSKQVNDSTSITGQLVSRGSDDYATEAAWAFVTYAVNDELDLRMGRLRIPAFYYSDFLEVGYTYNSIRPAEEVYRLPFSSVDGIDITKRFSSGNVDGSVQFYYGRYIGDFSNSGSTYDADFRNLTGISLTTNMGDFGGRISYNQAELNLQGDPPAGSDLALGILGAQALAGSTDAAEDFNITGQTSQFIAAALTYDNGTYSALAEWTALNQETDLLMDDQAWLVSVATRMGEFTPHITYSTQKDEYESGRVGQIQKQLGLATEESSITVGVRYDYDSSTALKFEIQNHDEKTIKSADGDSATLYSVAVDLVF</sequence>
<reference evidence="2 3" key="1">
    <citation type="journal article" date="2013" name="Nat. Commun.">
        <title>Genome sequence and functional genomic analysis of the oil-degrading bacterium Oleispira antarctica.</title>
        <authorList>
            <person name="Kube M."/>
            <person name="Chernikova T.N."/>
            <person name="Al-Ramahi Y."/>
            <person name="Beloqui A."/>
            <person name="Lopez-Cortez N."/>
            <person name="Guazzaroni M.E."/>
            <person name="Heipieper H.J."/>
            <person name="Klages S."/>
            <person name="Kotsyurbenko O.R."/>
            <person name="Langer I."/>
            <person name="Nechitaylo T.Y."/>
            <person name="Lunsdorf H."/>
            <person name="Fernandez M."/>
            <person name="Juarez S."/>
            <person name="Ciordia S."/>
            <person name="Singer A."/>
            <person name="Kagan O."/>
            <person name="Egorova O."/>
            <person name="Petit P.A."/>
            <person name="Stogios P."/>
            <person name="Kim Y."/>
            <person name="Tchigvintsev A."/>
            <person name="Flick R."/>
            <person name="Denaro R."/>
            <person name="Genovese M."/>
            <person name="Albar J.P."/>
            <person name="Reva O.N."/>
            <person name="Martinez-Gomariz M."/>
            <person name="Tran H."/>
            <person name="Ferrer M."/>
            <person name="Savchenko A."/>
            <person name="Yakunin A.F."/>
            <person name="Yakimov M.M."/>
            <person name="Golyshina O.V."/>
            <person name="Reinhardt R."/>
            <person name="Golyshin P.N."/>
        </authorList>
    </citation>
    <scope>NUCLEOTIDE SEQUENCE [LARGE SCALE GENOMIC DNA]</scope>
</reference>
<evidence type="ECO:0000313" key="3">
    <source>
        <dbReference type="Proteomes" id="UP000032749"/>
    </source>
</evidence>
<evidence type="ECO:0000256" key="1">
    <source>
        <dbReference type="SAM" id="SignalP"/>
    </source>
</evidence>
<dbReference type="Gene3D" id="2.40.160.10">
    <property type="entry name" value="Porin"/>
    <property type="match status" value="1"/>
</dbReference>
<dbReference type="SUPFAM" id="SSF56935">
    <property type="entry name" value="Porins"/>
    <property type="match status" value="1"/>
</dbReference>
<dbReference type="Proteomes" id="UP000032749">
    <property type="component" value="Chromosome"/>
</dbReference>
<protein>
    <submittedName>
        <fullName evidence="2">Uncharacterized protein</fullName>
    </submittedName>
</protein>
<evidence type="ECO:0000313" key="2">
    <source>
        <dbReference type="EMBL" id="CCK76256.1"/>
    </source>
</evidence>
<dbReference type="STRING" id="698738.OLEAN_C20800"/>
<name>R4YMP2_OLEAN</name>
<proteinExistence type="predicted"/>
<keyword evidence="3" id="KW-1185">Reference proteome</keyword>
<dbReference type="InterPro" id="IPR023614">
    <property type="entry name" value="Porin_dom_sf"/>
</dbReference>
<gene>
    <name evidence="2" type="ORF">OLEAN_C20800</name>
</gene>
<organism evidence="2 3">
    <name type="scientific">Oleispira antarctica RB-8</name>
    <dbReference type="NCBI Taxonomy" id="698738"/>
    <lineage>
        <taxon>Bacteria</taxon>
        <taxon>Pseudomonadati</taxon>
        <taxon>Pseudomonadota</taxon>
        <taxon>Gammaproteobacteria</taxon>
        <taxon>Oceanospirillales</taxon>
        <taxon>Oceanospirillaceae</taxon>
        <taxon>Oleispira</taxon>
    </lineage>
</organism>
<feature type="chain" id="PRO_5004374312" evidence="1">
    <location>
        <begin position="23"/>
        <end position="376"/>
    </location>
</feature>